<name>A0AC35U1G3_9BILA</name>
<organism evidence="1 2">
    <name type="scientific">Rhabditophanes sp. KR3021</name>
    <dbReference type="NCBI Taxonomy" id="114890"/>
    <lineage>
        <taxon>Eukaryota</taxon>
        <taxon>Metazoa</taxon>
        <taxon>Ecdysozoa</taxon>
        <taxon>Nematoda</taxon>
        <taxon>Chromadorea</taxon>
        <taxon>Rhabditida</taxon>
        <taxon>Tylenchina</taxon>
        <taxon>Panagrolaimomorpha</taxon>
        <taxon>Strongyloidoidea</taxon>
        <taxon>Alloionematidae</taxon>
        <taxon>Rhabditophanes</taxon>
    </lineage>
</organism>
<proteinExistence type="predicted"/>
<sequence length="108" mass="12434">MISKGQIGIPTSVHFNDDYWTEETDYQCVEFKPCLNKHLRYKNCEGFLSAEDVKKHVVCVGKAAQTIGRRMTKHISDYNKAVELDQVFTNKEKTMNKVFNSGQEMVVL</sequence>
<dbReference type="Proteomes" id="UP000095286">
    <property type="component" value="Unplaced"/>
</dbReference>
<accession>A0AC35U1G3</accession>
<protein>
    <submittedName>
        <fullName evidence="2">FLYWCH-type domain-containing protein</fullName>
    </submittedName>
</protein>
<evidence type="ECO:0000313" key="2">
    <source>
        <dbReference type="WBParaSite" id="RSKR_0000646300.1"/>
    </source>
</evidence>
<reference evidence="2" key="1">
    <citation type="submission" date="2016-11" db="UniProtKB">
        <authorList>
            <consortium name="WormBaseParasite"/>
        </authorList>
    </citation>
    <scope>IDENTIFICATION</scope>
    <source>
        <strain evidence="2">KR3021</strain>
    </source>
</reference>
<dbReference type="WBParaSite" id="RSKR_0000646300.1">
    <property type="protein sequence ID" value="RSKR_0000646300.1"/>
    <property type="gene ID" value="RSKR_0000646300"/>
</dbReference>
<evidence type="ECO:0000313" key="1">
    <source>
        <dbReference type="Proteomes" id="UP000095286"/>
    </source>
</evidence>